<keyword evidence="5 8" id="KW-0812">Transmembrane</keyword>
<feature type="transmembrane region" description="Helical" evidence="8">
    <location>
        <begin position="73"/>
        <end position="94"/>
    </location>
</feature>
<evidence type="ECO:0000256" key="4">
    <source>
        <dbReference type="ARBA" id="ARBA00022475"/>
    </source>
</evidence>
<comment type="caution">
    <text evidence="9">The sequence shown here is derived from an EMBL/GenBank/DDBJ whole genome shotgun (WGS) entry which is preliminary data.</text>
</comment>
<evidence type="ECO:0000313" key="9">
    <source>
        <dbReference type="EMBL" id="GIQ64670.1"/>
    </source>
</evidence>
<feature type="transmembrane region" description="Helical" evidence="8">
    <location>
        <begin position="216"/>
        <end position="237"/>
    </location>
</feature>
<keyword evidence="4" id="KW-1003">Cell membrane</keyword>
<evidence type="ECO:0000313" key="10">
    <source>
        <dbReference type="Proteomes" id="UP000680304"/>
    </source>
</evidence>
<dbReference type="PANTHER" id="PTHR21716:SF53">
    <property type="entry name" value="PERMEASE PERM-RELATED"/>
    <property type="match status" value="1"/>
</dbReference>
<dbReference type="EMBL" id="BOVJ01000102">
    <property type="protein sequence ID" value="GIQ64670.1"/>
    <property type="molecule type" value="Genomic_DNA"/>
</dbReference>
<feature type="transmembrane region" description="Helical" evidence="8">
    <location>
        <begin position="314"/>
        <end position="339"/>
    </location>
</feature>
<gene>
    <name evidence="9" type="primary">yueF</name>
    <name evidence="9" type="ORF">PACILC2_32380</name>
</gene>
<evidence type="ECO:0000256" key="7">
    <source>
        <dbReference type="ARBA" id="ARBA00023136"/>
    </source>
</evidence>
<keyword evidence="3" id="KW-0813">Transport</keyword>
<dbReference type="PANTHER" id="PTHR21716">
    <property type="entry name" value="TRANSMEMBRANE PROTEIN"/>
    <property type="match status" value="1"/>
</dbReference>
<dbReference type="Proteomes" id="UP000680304">
    <property type="component" value="Unassembled WGS sequence"/>
</dbReference>
<feature type="transmembrane region" description="Helical" evidence="8">
    <location>
        <begin position="29"/>
        <end position="53"/>
    </location>
</feature>
<accession>A0ABQ4N917</accession>
<dbReference type="Pfam" id="PF01594">
    <property type="entry name" value="AI-2E_transport"/>
    <property type="match status" value="1"/>
</dbReference>
<dbReference type="InterPro" id="IPR002549">
    <property type="entry name" value="AI-2E-like"/>
</dbReference>
<dbReference type="RefSeq" id="WP_213529252.1">
    <property type="nucleotide sequence ID" value="NZ_BOVJ01000102.1"/>
</dbReference>
<name>A0ABQ4N917_9BACL</name>
<sequence length="357" mass="39942">MKIGRFYQVCISIILVLIIIYLLDKVGFVFRPLVAAFNIVMLPLLFSVFLYYLLRPSVRWLHRRKLNKSAAILLLYLVFGGLTALISTLAWPTLQAQFTSFTNNLPVLLTDLQTQLERLREHAWFRAADPGKLDLSSNLTEYIGRAFNQVTSYITNAVSVLTNVVLIVSTVPVLAYYMLKEDRKAYDALKKRLPGKYRAAVVETLRDMDKVMSEFILGRIILSFLLGIMIYIGFLLIGLPYSLMLALLLAALNMIPYVGQIIGLIPCLIIAFIDGPSTVIGVLIVNVTAQQIEGNLLSPHIYGRKLDIHPLTTILILLAGGSAFGIIGIMFAIPAYLILKIVASRLFRHYAAESQYS</sequence>
<evidence type="ECO:0000256" key="6">
    <source>
        <dbReference type="ARBA" id="ARBA00022989"/>
    </source>
</evidence>
<keyword evidence="7 8" id="KW-0472">Membrane</keyword>
<feature type="transmembrane region" description="Helical" evidence="8">
    <location>
        <begin position="7"/>
        <end position="23"/>
    </location>
</feature>
<feature type="transmembrane region" description="Helical" evidence="8">
    <location>
        <begin position="243"/>
        <end position="273"/>
    </location>
</feature>
<protein>
    <submittedName>
        <fullName evidence="9">UPF0118 membrane protein YueF</fullName>
    </submittedName>
</protein>
<evidence type="ECO:0000256" key="8">
    <source>
        <dbReference type="SAM" id="Phobius"/>
    </source>
</evidence>
<evidence type="ECO:0000256" key="1">
    <source>
        <dbReference type="ARBA" id="ARBA00004651"/>
    </source>
</evidence>
<keyword evidence="6 8" id="KW-1133">Transmembrane helix</keyword>
<reference evidence="9 10" key="1">
    <citation type="submission" date="2021-04" db="EMBL/GenBank/DDBJ databases">
        <title>Draft genome sequence of Paenibacillus cisolokensis, LC2-13A.</title>
        <authorList>
            <person name="Uke A."/>
            <person name="Chhe C."/>
            <person name="Baramee S."/>
            <person name="Kosugi A."/>
        </authorList>
    </citation>
    <scope>NUCLEOTIDE SEQUENCE [LARGE SCALE GENOMIC DNA]</scope>
    <source>
        <strain evidence="9 10">LC2-13A</strain>
    </source>
</reference>
<keyword evidence="10" id="KW-1185">Reference proteome</keyword>
<evidence type="ECO:0000256" key="2">
    <source>
        <dbReference type="ARBA" id="ARBA00009773"/>
    </source>
</evidence>
<organism evidence="9 10">
    <name type="scientific">Paenibacillus cisolokensis</name>
    <dbReference type="NCBI Taxonomy" id="1658519"/>
    <lineage>
        <taxon>Bacteria</taxon>
        <taxon>Bacillati</taxon>
        <taxon>Bacillota</taxon>
        <taxon>Bacilli</taxon>
        <taxon>Bacillales</taxon>
        <taxon>Paenibacillaceae</taxon>
        <taxon>Paenibacillus</taxon>
    </lineage>
</organism>
<evidence type="ECO:0000256" key="3">
    <source>
        <dbReference type="ARBA" id="ARBA00022448"/>
    </source>
</evidence>
<feature type="transmembrane region" description="Helical" evidence="8">
    <location>
        <begin position="157"/>
        <end position="179"/>
    </location>
</feature>
<comment type="subcellular location">
    <subcellularLocation>
        <location evidence="1">Cell membrane</location>
        <topology evidence="1">Multi-pass membrane protein</topology>
    </subcellularLocation>
</comment>
<comment type="similarity">
    <text evidence="2">Belongs to the autoinducer-2 exporter (AI-2E) (TC 2.A.86) family.</text>
</comment>
<proteinExistence type="inferred from homology"/>
<evidence type="ECO:0000256" key="5">
    <source>
        <dbReference type="ARBA" id="ARBA00022692"/>
    </source>
</evidence>